<dbReference type="SMART" id="SM00490">
    <property type="entry name" value="HELICc"/>
    <property type="match status" value="1"/>
</dbReference>
<evidence type="ECO:0000256" key="6">
    <source>
        <dbReference type="ARBA" id="ARBA00047984"/>
    </source>
</evidence>
<evidence type="ECO:0000256" key="1">
    <source>
        <dbReference type="ARBA" id="ARBA00012552"/>
    </source>
</evidence>
<dbReference type="InterPro" id="IPR011709">
    <property type="entry name" value="DEAD-box_helicase_OB_fold"/>
</dbReference>
<dbReference type="InterPro" id="IPR002464">
    <property type="entry name" value="DNA/RNA_helicase_DEAH_CS"/>
</dbReference>
<keyword evidence="2" id="KW-0547">Nucleotide-binding</keyword>
<dbReference type="Pfam" id="PF04408">
    <property type="entry name" value="WHD_HA2"/>
    <property type="match status" value="1"/>
</dbReference>
<dbReference type="CDD" id="cd18791">
    <property type="entry name" value="SF2_C_RHA"/>
    <property type="match status" value="1"/>
</dbReference>
<dbReference type="SMART" id="SM00847">
    <property type="entry name" value="HA2"/>
    <property type="match status" value="1"/>
</dbReference>
<keyword evidence="4" id="KW-0347">Helicase</keyword>
<dbReference type="CDD" id="cd19872">
    <property type="entry name" value="DSRM_A1CF-like"/>
    <property type="match status" value="1"/>
</dbReference>
<dbReference type="Pfam" id="PF00271">
    <property type="entry name" value="Helicase_C"/>
    <property type="match status" value="1"/>
</dbReference>
<dbReference type="GO" id="GO:0005524">
    <property type="term" value="F:ATP binding"/>
    <property type="evidence" value="ECO:0007669"/>
    <property type="project" value="UniProtKB-KW"/>
</dbReference>
<evidence type="ECO:0000256" key="5">
    <source>
        <dbReference type="ARBA" id="ARBA00022840"/>
    </source>
</evidence>
<keyword evidence="5" id="KW-0067">ATP-binding</keyword>
<keyword evidence="12" id="KW-1185">Reference proteome</keyword>
<dbReference type="GO" id="GO:0016787">
    <property type="term" value="F:hydrolase activity"/>
    <property type="evidence" value="ECO:0007669"/>
    <property type="project" value="UniProtKB-KW"/>
</dbReference>
<dbReference type="PROSITE" id="PS51194">
    <property type="entry name" value="HELICASE_CTER"/>
    <property type="match status" value="1"/>
</dbReference>
<dbReference type="STRING" id="1754191.A0A1Y1VNR0"/>
<dbReference type="Gene3D" id="3.10.110.10">
    <property type="entry name" value="Ubiquitin Conjugating Enzyme"/>
    <property type="match status" value="1"/>
</dbReference>
<dbReference type="SMART" id="SM00591">
    <property type="entry name" value="RWD"/>
    <property type="match status" value="1"/>
</dbReference>
<feature type="domain" description="RWD" evidence="8">
    <location>
        <begin position="388"/>
        <end position="487"/>
    </location>
</feature>
<dbReference type="Gene3D" id="3.40.50.300">
    <property type="entry name" value="P-loop containing nucleotide triphosphate hydrolases"/>
    <property type="match status" value="2"/>
</dbReference>
<dbReference type="InterPro" id="IPR056328">
    <property type="entry name" value="DSRM_DHX29"/>
</dbReference>
<comment type="catalytic activity">
    <reaction evidence="6">
        <text>ATP + H2O = ADP + phosphate + H(+)</text>
        <dbReference type="Rhea" id="RHEA:13065"/>
        <dbReference type="ChEBI" id="CHEBI:15377"/>
        <dbReference type="ChEBI" id="CHEBI:15378"/>
        <dbReference type="ChEBI" id="CHEBI:30616"/>
        <dbReference type="ChEBI" id="CHEBI:43474"/>
        <dbReference type="ChEBI" id="CHEBI:456216"/>
        <dbReference type="EC" id="3.6.4.13"/>
    </reaction>
</comment>
<evidence type="ECO:0000256" key="2">
    <source>
        <dbReference type="ARBA" id="ARBA00022741"/>
    </source>
</evidence>
<dbReference type="OrthoDB" id="5600252at2759"/>
<feature type="domain" description="Helicase ATP-binding" evidence="9">
    <location>
        <begin position="582"/>
        <end position="749"/>
    </location>
</feature>
<feature type="region of interest" description="Disordered" evidence="7">
    <location>
        <begin position="186"/>
        <end position="208"/>
    </location>
</feature>
<dbReference type="GO" id="GO:0003724">
    <property type="term" value="F:RNA helicase activity"/>
    <property type="evidence" value="ECO:0007669"/>
    <property type="project" value="UniProtKB-EC"/>
</dbReference>
<evidence type="ECO:0000259" key="10">
    <source>
        <dbReference type="PROSITE" id="PS51194"/>
    </source>
</evidence>
<dbReference type="SUPFAM" id="SSF54495">
    <property type="entry name" value="UBC-like"/>
    <property type="match status" value="1"/>
</dbReference>
<dbReference type="InterPro" id="IPR048333">
    <property type="entry name" value="HA2_WH"/>
</dbReference>
<dbReference type="EC" id="3.6.4.13" evidence="1"/>
<reference evidence="11 12" key="1">
    <citation type="submission" date="2016-08" db="EMBL/GenBank/DDBJ databases">
        <title>Genomes of anaerobic fungi encode conserved fungal cellulosomes for biomass hydrolysis.</title>
        <authorList>
            <consortium name="DOE Joint Genome Institute"/>
            <person name="Haitjema C.H."/>
            <person name="Gilmore S.P."/>
            <person name="Henske J.K."/>
            <person name="Solomon K.V."/>
            <person name="De Groot R."/>
            <person name="Kuo A."/>
            <person name="Mondo S.J."/>
            <person name="Salamov A.A."/>
            <person name="Labutti K."/>
            <person name="Zhao Z."/>
            <person name="Chiniquy J."/>
            <person name="Barry K."/>
            <person name="Brewer H.M."/>
            <person name="Purvine S.O."/>
            <person name="Wright A.T."/>
            <person name="Boxma B."/>
            <person name="Van Alen T."/>
            <person name="Hackstein J.H."/>
            <person name="Baker S.E."/>
            <person name="Grigoriev I.V."/>
            <person name="O'Malley M.A."/>
        </authorList>
    </citation>
    <scope>NUCLEOTIDE SEQUENCE [LARGE SCALE GENOMIC DNA]</scope>
    <source>
        <strain evidence="12">finn</strain>
    </source>
</reference>
<reference evidence="11 12" key="2">
    <citation type="submission" date="2016-08" db="EMBL/GenBank/DDBJ databases">
        <title>Pervasive Adenine N6-methylation of Active Genes in Fungi.</title>
        <authorList>
            <consortium name="DOE Joint Genome Institute"/>
            <person name="Mondo S.J."/>
            <person name="Dannebaum R.O."/>
            <person name="Kuo R.C."/>
            <person name="Labutti K."/>
            <person name="Haridas S."/>
            <person name="Kuo A."/>
            <person name="Salamov A."/>
            <person name="Ahrendt S.R."/>
            <person name="Lipzen A."/>
            <person name="Sullivan W."/>
            <person name="Andreopoulos W.B."/>
            <person name="Clum A."/>
            <person name="Lindquist E."/>
            <person name="Daum C."/>
            <person name="Ramamoorthy G.K."/>
            <person name="Gryganskyi A."/>
            <person name="Culley D."/>
            <person name="Magnuson J.K."/>
            <person name="James T.Y."/>
            <person name="O'Malley M.A."/>
            <person name="Stajich J.E."/>
            <person name="Spatafora J.W."/>
            <person name="Visel A."/>
            <person name="Grigoriev I.V."/>
        </authorList>
    </citation>
    <scope>NUCLEOTIDE SEQUENCE [LARGE SCALE GENOMIC DNA]</scope>
    <source>
        <strain evidence="12">finn</strain>
    </source>
</reference>
<proteinExistence type="predicted"/>
<feature type="region of interest" description="Disordered" evidence="7">
    <location>
        <begin position="505"/>
        <end position="541"/>
    </location>
</feature>
<dbReference type="SUPFAM" id="SSF54768">
    <property type="entry name" value="dsRNA-binding domain-like"/>
    <property type="match status" value="1"/>
</dbReference>
<dbReference type="Pfam" id="PF24899">
    <property type="entry name" value="UBA_DHX29"/>
    <property type="match status" value="1"/>
</dbReference>
<evidence type="ECO:0000259" key="9">
    <source>
        <dbReference type="PROSITE" id="PS51192"/>
    </source>
</evidence>
<gene>
    <name evidence="11" type="ORF">BCR36DRAFT_341218</name>
</gene>
<dbReference type="Gene3D" id="3.30.160.20">
    <property type="match status" value="1"/>
</dbReference>
<sequence length="1339" mass="154375">MDKRKNHSSSKKSATPTKDIGENKGKNKNKKKENNDNSQQNITPKKKLFGSWTGKTPLSLLHEHCQKNGWNKPSLNVLKTSGKFQCHITLFNKDPKTGENRRVTFSSDKICDTEQEAKQYCATYTLYRVNSHMPMHRILPPDHANYWHELDDKRKEEKDKGNDKSYLYLADPFEARNVLAKIKNEKVAEHEKRKEEKQKRRDNLPKLHISSDLRQKIDDIIRENKLDISEFATGKSSNNTDDEEERELDAHDRKKIFRALVKKGFREANVREALKFTSNYKDTLNWLIINLPEDVLPEQFATKVSNSQINLVQRNTKATSLKNEYMYKRLISLGYLQEKTEELLEKYNYDEYETMIDLYYDYIKKNGVDITSMESDYTEEEITEMNNDEILVLQSTYDSLFSQPNEKTLSIILSNIKVEGETRLNIHIPKSCNYPFSIPAIAVWNDKIPLYIRRHLMLKLGELASTMLGSCMVFDLVNWLEQNIDETIKHPPNLLTVYDDKKVSTTKKKTSSKKTNDSSKNIGEITSKKATKKKKKRAIKNDPEVNTRLLNQFKEKEKDPKYIDMLKYRNKLPSFKYQNPIIEGLEENQVIIISGETGCGKSTQTPQFILDHYIKNGKGSLCNIFCTQPRRISALSLAARVAEERNEEVGEGVGYIIRGESVQSSDTHLTFITTGVLLRILLNDPDLSSISHIIVDEVHERNVDTDFLLIFLKELINRRKDVKVILMSATLNSELFSSYFNDAPIFEIPGKTYPVTDVYLEDIYEIIDFEPKYEPSKKEKSNTKEDEEMWAKYYSTRGYNSNTLRKIQRYDKESMKTSANIINYELIGKVVEYICNKDSSGDILIFLPGVMEIRKCIETIKGMFIPNVEVLPLHANLTPTEQYRVFKDINKRKVIVSTNVAETSVTIDGITHVIDSGRVKEMKYNVSQSMMTLVEEWASRASCKQRRGRAGRTQPGTCYKVYTHRTEEVLMQESTEPEILRTPLDQLCLQIKAMGINDVVDFLLKAIDPPAFANIDMSIKNLKEIKALDANEKLTPMGYHMSTIPADLRIGKTLLYGCILQCIDPILTICSVLSCKSPFVMPIDHREEVEMIKKNFDIEKSDLLTDYNAFRQWYEIHKNGTKSEERAFCEENFLSINTLYTILSLKKQYYQNLKDIGFINDNVNKHSDEYPIIKAALVAGMYPNILKVKHPETNYIETLQGNVARDFEAKNIKLYSKNDGRLFIHPSSVNFSVNKFEDGFLLYFNKVQTTKAYVRDSTMVSAYPIFLFGGEISTDLEGNIASIDNCFHVKAFPRISVLMNGLRKLLDRILIEKVKKVNLDISNNDTINLIIEILNRNGE</sequence>
<feature type="compositionally biased region" description="Basic residues" evidence="7">
    <location>
        <begin position="1"/>
        <end position="10"/>
    </location>
</feature>
<evidence type="ECO:0000256" key="3">
    <source>
        <dbReference type="ARBA" id="ARBA00022801"/>
    </source>
</evidence>
<dbReference type="Proteomes" id="UP000193719">
    <property type="component" value="Unassembled WGS sequence"/>
</dbReference>
<feature type="domain" description="Helicase C-terminal" evidence="10">
    <location>
        <begin position="829"/>
        <end position="995"/>
    </location>
</feature>
<dbReference type="Pfam" id="PF05773">
    <property type="entry name" value="RWD"/>
    <property type="match status" value="1"/>
</dbReference>
<evidence type="ECO:0000256" key="4">
    <source>
        <dbReference type="ARBA" id="ARBA00022806"/>
    </source>
</evidence>
<name>A0A1Y1VNR0_9FUNG</name>
<dbReference type="PROSITE" id="PS50908">
    <property type="entry name" value="RWD"/>
    <property type="match status" value="1"/>
</dbReference>
<dbReference type="InterPro" id="IPR011545">
    <property type="entry name" value="DEAD/DEAH_box_helicase_dom"/>
</dbReference>
<dbReference type="GO" id="GO:0003723">
    <property type="term" value="F:RNA binding"/>
    <property type="evidence" value="ECO:0007669"/>
    <property type="project" value="TreeGrafter"/>
</dbReference>
<dbReference type="PROSITE" id="PS51192">
    <property type="entry name" value="HELICASE_ATP_BIND_1"/>
    <property type="match status" value="1"/>
</dbReference>
<organism evidence="11 12">
    <name type="scientific">Piromyces finnis</name>
    <dbReference type="NCBI Taxonomy" id="1754191"/>
    <lineage>
        <taxon>Eukaryota</taxon>
        <taxon>Fungi</taxon>
        <taxon>Fungi incertae sedis</taxon>
        <taxon>Chytridiomycota</taxon>
        <taxon>Chytridiomycota incertae sedis</taxon>
        <taxon>Neocallimastigomycetes</taxon>
        <taxon>Neocallimastigales</taxon>
        <taxon>Neocallimastigaceae</taxon>
        <taxon>Piromyces</taxon>
    </lineage>
</organism>
<dbReference type="Pfam" id="PF00270">
    <property type="entry name" value="DEAD"/>
    <property type="match status" value="1"/>
</dbReference>
<evidence type="ECO:0000313" key="12">
    <source>
        <dbReference type="Proteomes" id="UP000193719"/>
    </source>
</evidence>
<evidence type="ECO:0000256" key="7">
    <source>
        <dbReference type="SAM" id="MobiDB-lite"/>
    </source>
</evidence>
<dbReference type="InterPro" id="IPR001650">
    <property type="entry name" value="Helicase_C-like"/>
</dbReference>
<dbReference type="Pfam" id="PF07717">
    <property type="entry name" value="OB_NTP_bind"/>
    <property type="match status" value="1"/>
</dbReference>
<evidence type="ECO:0000313" key="11">
    <source>
        <dbReference type="EMBL" id="ORX61044.1"/>
    </source>
</evidence>
<evidence type="ECO:0000259" key="8">
    <source>
        <dbReference type="PROSITE" id="PS50908"/>
    </source>
</evidence>
<dbReference type="InterPro" id="IPR006575">
    <property type="entry name" value="RWD_dom"/>
</dbReference>
<protein>
    <recommendedName>
        <fullName evidence="1">RNA helicase</fullName>
        <ecNumber evidence="1">3.6.4.13</ecNumber>
    </recommendedName>
</protein>
<accession>A0A1Y1VNR0</accession>
<keyword evidence="3 11" id="KW-0378">Hydrolase</keyword>
<dbReference type="CDD" id="cd17917">
    <property type="entry name" value="DEXHc_RHA-like"/>
    <property type="match status" value="1"/>
</dbReference>
<dbReference type="InterPro" id="IPR027417">
    <property type="entry name" value="P-loop_NTPase"/>
</dbReference>
<dbReference type="InterPro" id="IPR056890">
    <property type="entry name" value="UBA_DHX29-like"/>
</dbReference>
<feature type="region of interest" description="Disordered" evidence="7">
    <location>
        <begin position="1"/>
        <end position="49"/>
    </location>
</feature>
<dbReference type="InterPro" id="IPR007502">
    <property type="entry name" value="Helicase-assoc_dom"/>
</dbReference>
<comment type="caution">
    <text evidence="11">The sequence shown here is derived from an EMBL/GenBank/DDBJ whole genome shotgun (WGS) entry which is preliminary data.</text>
</comment>
<dbReference type="EMBL" id="MCFH01000001">
    <property type="protein sequence ID" value="ORX61044.1"/>
    <property type="molecule type" value="Genomic_DNA"/>
</dbReference>
<dbReference type="GO" id="GO:1990904">
    <property type="term" value="C:ribonucleoprotein complex"/>
    <property type="evidence" value="ECO:0007669"/>
    <property type="project" value="UniProtKB-ARBA"/>
</dbReference>
<dbReference type="Pfam" id="PF24385">
    <property type="entry name" value="DSRM_DHX29"/>
    <property type="match status" value="1"/>
</dbReference>
<dbReference type="SUPFAM" id="SSF52540">
    <property type="entry name" value="P-loop containing nucleoside triphosphate hydrolases"/>
    <property type="match status" value="1"/>
</dbReference>
<dbReference type="PANTHER" id="PTHR18934:SF145">
    <property type="entry name" value="ATP-DEPENDENT RNA HELICASE DHX57-RELATED"/>
    <property type="match status" value="1"/>
</dbReference>
<dbReference type="InterPro" id="IPR016135">
    <property type="entry name" value="UBQ-conjugating_enzyme/RWD"/>
</dbReference>
<dbReference type="FunFam" id="1.20.120.1080:FF:000002">
    <property type="entry name" value="Putative ATP-dependent RNA helicase DHX36"/>
    <property type="match status" value="1"/>
</dbReference>
<feature type="compositionally biased region" description="Basic residues" evidence="7">
    <location>
        <begin position="529"/>
        <end position="538"/>
    </location>
</feature>
<dbReference type="PANTHER" id="PTHR18934">
    <property type="entry name" value="ATP-DEPENDENT RNA HELICASE"/>
    <property type="match status" value="1"/>
</dbReference>
<dbReference type="FunFam" id="3.40.50.300:FF:000500">
    <property type="entry name" value="ATP-dependent RNA helicase DHX29"/>
    <property type="match status" value="1"/>
</dbReference>
<dbReference type="PROSITE" id="PS00690">
    <property type="entry name" value="DEAH_ATP_HELICASE"/>
    <property type="match status" value="1"/>
</dbReference>
<dbReference type="InterPro" id="IPR014001">
    <property type="entry name" value="Helicase_ATP-bd"/>
</dbReference>
<dbReference type="Pfam" id="PF21010">
    <property type="entry name" value="HA2_C"/>
    <property type="match status" value="1"/>
</dbReference>
<dbReference type="SMART" id="SM00487">
    <property type="entry name" value="DEXDc"/>
    <property type="match status" value="1"/>
</dbReference>
<dbReference type="Gene3D" id="1.20.120.1080">
    <property type="match status" value="1"/>
</dbReference>